<feature type="signal peptide" evidence="2">
    <location>
        <begin position="1"/>
        <end position="19"/>
    </location>
</feature>
<keyword evidence="4" id="KW-1185">Reference proteome</keyword>
<feature type="chain" id="PRO_5045646938" evidence="2">
    <location>
        <begin position="20"/>
        <end position="223"/>
    </location>
</feature>
<keyword evidence="1" id="KW-0175">Coiled coil</keyword>
<dbReference type="RefSeq" id="WP_315575180.1">
    <property type="nucleotide sequence ID" value="NZ_JARDXH010000002.1"/>
</dbReference>
<keyword evidence="2" id="KW-0732">Signal</keyword>
<proteinExistence type="predicted"/>
<feature type="coiled-coil region" evidence="1">
    <location>
        <begin position="131"/>
        <end position="205"/>
    </location>
</feature>
<gene>
    <name evidence="3" type="ORF">PQG45_05195</name>
</gene>
<reference evidence="3 4" key="1">
    <citation type="submission" date="2023-09" db="EMBL/GenBank/DDBJ databases">
        <title>Aquirufa genomes.</title>
        <authorList>
            <person name="Pitt A."/>
        </authorList>
    </citation>
    <scope>NUCLEOTIDE SEQUENCE [LARGE SCALE GENOMIC DNA]</scope>
    <source>
        <strain evidence="3 4">LEOWEIH-7C</strain>
    </source>
</reference>
<comment type="caution">
    <text evidence="3">The sequence shown here is derived from an EMBL/GenBank/DDBJ whole genome shotgun (WGS) entry which is preliminary data.</text>
</comment>
<evidence type="ECO:0000313" key="3">
    <source>
        <dbReference type="EMBL" id="MDU0808428.1"/>
    </source>
</evidence>
<evidence type="ECO:0000313" key="4">
    <source>
        <dbReference type="Proteomes" id="UP001249959"/>
    </source>
</evidence>
<evidence type="ECO:0000256" key="1">
    <source>
        <dbReference type="SAM" id="Coils"/>
    </source>
</evidence>
<organism evidence="3 4">
    <name type="scientific">Aquirufa regiilacus</name>
    <dbReference type="NCBI Taxonomy" id="3024868"/>
    <lineage>
        <taxon>Bacteria</taxon>
        <taxon>Pseudomonadati</taxon>
        <taxon>Bacteroidota</taxon>
        <taxon>Cytophagia</taxon>
        <taxon>Cytophagales</taxon>
        <taxon>Flectobacillaceae</taxon>
        <taxon>Aquirufa</taxon>
    </lineage>
</organism>
<sequence length="223" mass="25730">MKRFILASVLIFSSISLFGQVFTGMDEIEKAKKEGFYTYINSEEKYVIESWKNYLKKFGKVEAGRGGAINVYQAKISDISKDGLTLLSKTSEEKNKTKLFVSIATGPDTYIQNGHENYRDASNWLEEFVKIINLEEDVRTQEKALNDLISTKTKQQKAAERMIRELDSNKRQTELLTKRLEETKVEKEKILANQEQNKLDQKANEEAIIQQMQKFEAAKKKVN</sequence>
<dbReference type="EMBL" id="JAVNWW010000001">
    <property type="protein sequence ID" value="MDU0808428.1"/>
    <property type="molecule type" value="Genomic_DNA"/>
</dbReference>
<name>A0ABU3TRD8_9BACT</name>
<protein>
    <submittedName>
        <fullName evidence="3">Uncharacterized protein</fullName>
    </submittedName>
</protein>
<evidence type="ECO:0000256" key="2">
    <source>
        <dbReference type="SAM" id="SignalP"/>
    </source>
</evidence>
<accession>A0ABU3TRD8</accession>
<dbReference type="Proteomes" id="UP001249959">
    <property type="component" value="Unassembled WGS sequence"/>
</dbReference>